<dbReference type="NCBIfam" id="NF001109">
    <property type="entry name" value="PRK00136.1"/>
    <property type="match status" value="1"/>
</dbReference>
<evidence type="ECO:0000313" key="10">
    <source>
        <dbReference type="Proteomes" id="UP000034837"/>
    </source>
</evidence>
<accession>A0A0G1A6Z2</accession>
<dbReference type="PROSITE" id="PS00053">
    <property type="entry name" value="RIBOSOMAL_S8"/>
    <property type="match status" value="1"/>
</dbReference>
<comment type="caution">
    <text evidence="9">The sequence shown here is derived from an EMBL/GenBank/DDBJ whole genome shotgun (WGS) entry which is preliminary data.</text>
</comment>
<comment type="subunit">
    <text evidence="7">Part of the 30S ribosomal subunit. Contacts proteins S5 and S12.</text>
</comment>
<dbReference type="InterPro" id="IPR000630">
    <property type="entry name" value="Ribosomal_uS8"/>
</dbReference>
<dbReference type="GO" id="GO:0003735">
    <property type="term" value="F:structural constituent of ribosome"/>
    <property type="evidence" value="ECO:0007669"/>
    <property type="project" value="InterPro"/>
</dbReference>
<keyword evidence="5 7" id="KW-0687">Ribonucleoprotein</keyword>
<reference evidence="9 10" key="1">
    <citation type="journal article" date="2015" name="Nature">
        <title>rRNA introns, odd ribosomes, and small enigmatic genomes across a large radiation of phyla.</title>
        <authorList>
            <person name="Brown C.T."/>
            <person name="Hug L.A."/>
            <person name="Thomas B.C."/>
            <person name="Sharon I."/>
            <person name="Castelle C.J."/>
            <person name="Singh A."/>
            <person name="Wilkins M.J."/>
            <person name="Williams K.H."/>
            <person name="Banfield J.F."/>
        </authorList>
    </citation>
    <scope>NUCLEOTIDE SEQUENCE [LARGE SCALE GENOMIC DNA]</scope>
</reference>
<dbReference type="AlphaFoldDB" id="A0A0G1A6Z2"/>
<evidence type="ECO:0000313" key="9">
    <source>
        <dbReference type="EMBL" id="KKS56790.1"/>
    </source>
</evidence>
<dbReference type="GO" id="GO:0006412">
    <property type="term" value="P:translation"/>
    <property type="evidence" value="ECO:0007669"/>
    <property type="project" value="UniProtKB-UniRule"/>
</dbReference>
<dbReference type="EMBL" id="LCDO01000006">
    <property type="protein sequence ID" value="KKS56790.1"/>
    <property type="molecule type" value="Genomic_DNA"/>
</dbReference>
<dbReference type="GO" id="GO:1990904">
    <property type="term" value="C:ribonucleoprotein complex"/>
    <property type="evidence" value="ECO:0007669"/>
    <property type="project" value="UniProtKB-KW"/>
</dbReference>
<keyword evidence="3 7" id="KW-0694">RNA-binding</keyword>
<evidence type="ECO:0000256" key="7">
    <source>
        <dbReference type="HAMAP-Rule" id="MF_01302"/>
    </source>
</evidence>
<dbReference type="SUPFAM" id="SSF56047">
    <property type="entry name" value="Ribosomal protein S8"/>
    <property type="match status" value="1"/>
</dbReference>
<dbReference type="Gene3D" id="3.30.1370.30">
    <property type="match status" value="1"/>
</dbReference>
<organism evidence="9 10">
    <name type="scientific">Candidatus Magasanikbacteria bacterium GW2011_GWA2_42_32</name>
    <dbReference type="NCBI Taxonomy" id="1619039"/>
    <lineage>
        <taxon>Bacteria</taxon>
        <taxon>Candidatus Magasanikiibacteriota</taxon>
    </lineage>
</organism>
<evidence type="ECO:0000256" key="4">
    <source>
        <dbReference type="ARBA" id="ARBA00022980"/>
    </source>
</evidence>
<dbReference type="PANTHER" id="PTHR11758">
    <property type="entry name" value="40S RIBOSOMAL PROTEIN S15A"/>
    <property type="match status" value="1"/>
</dbReference>
<evidence type="ECO:0000256" key="5">
    <source>
        <dbReference type="ARBA" id="ARBA00023274"/>
    </source>
</evidence>
<dbReference type="Proteomes" id="UP000034837">
    <property type="component" value="Unassembled WGS sequence"/>
</dbReference>
<evidence type="ECO:0000256" key="8">
    <source>
        <dbReference type="RuleBase" id="RU003660"/>
    </source>
</evidence>
<gene>
    <name evidence="7" type="primary">rpsH</name>
    <name evidence="9" type="ORF">UV20_C0006G0073</name>
</gene>
<dbReference type="PATRIC" id="fig|1619039.3.peg.825"/>
<keyword evidence="4 7" id="KW-0689">Ribosomal protein</keyword>
<dbReference type="GO" id="GO:0005840">
    <property type="term" value="C:ribosome"/>
    <property type="evidence" value="ECO:0007669"/>
    <property type="project" value="UniProtKB-KW"/>
</dbReference>
<dbReference type="InterPro" id="IPR035987">
    <property type="entry name" value="Ribosomal_uS8_sf"/>
</dbReference>
<keyword evidence="2 7" id="KW-0699">rRNA-binding</keyword>
<evidence type="ECO:0000256" key="1">
    <source>
        <dbReference type="ARBA" id="ARBA00006471"/>
    </source>
</evidence>
<dbReference type="InterPro" id="IPR047863">
    <property type="entry name" value="Ribosomal_uS8_CS"/>
</dbReference>
<evidence type="ECO:0000256" key="3">
    <source>
        <dbReference type="ARBA" id="ARBA00022884"/>
    </source>
</evidence>
<dbReference type="Gene3D" id="3.30.1490.10">
    <property type="match status" value="1"/>
</dbReference>
<dbReference type="FunFam" id="3.30.1370.30:FF:000002">
    <property type="entry name" value="30S ribosomal protein S8"/>
    <property type="match status" value="1"/>
</dbReference>
<protein>
    <recommendedName>
        <fullName evidence="6 7">Small ribosomal subunit protein uS8</fullName>
    </recommendedName>
</protein>
<comment type="similarity">
    <text evidence="1 7 8">Belongs to the universal ribosomal protein uS8 family.</text>
</comment>
<dbReference type="GO" id="GO:0019843">
    <property type="term" value="F:rRNA binding"/>
    <property type="evidence" value="ECO:0007669"/>
    <property type="project" value="UniProtKB-UniRule"/>
</dbReference>
<comment type="function">
    <text evidence="7">One of the primary rRNA binding proteins, it binds directly to 16S rRNA central domain where it helps coordinate assembly of the platform of the 30S subunit.</text>
</comment>
<dbReference type="Pfam" id="PF00410">
    <property type="entry name" value="Ribosomal_S8"/>
    <property type="match status" value="1"/>
</dbReference>
<dbReference type="GO" id="GO:0005737">
    <property type="term" value="C:cytoplasm"/>
    <property type="evidence" value="ECO:0007669"/>
    <property type="project" value="UniProtKB-ARBA"/>
</dbReference>
<proteinExistence type="inferred from homology"/>
<dbReference type="HAMAP" id="MF_01302_B">
    <property type="entry name" value="Ribosomal_uS8_B"/>
    <property type="match status" value="1"/>
</dbReference>
<evidence type="ECO:0000256" key="6">
    <source>
        <dbReference type="ARBA" id="ARBA00035258"/>
    </source>
</evidence>
<sequence>MFTDPIADMLTRIRNASAVKKAEVLIPFSKVKLSIANILLQAGFLKSVEKVEDGRGDLKIILKYQDGRPVLTSLTRISKPGRRIYIGKEDLKTVRNGLGISILSTSQGIMDGREAKKKNIGGELICEVY</sequence>
<dbReference type="FunFam" id="3.30.1490.10:FF:000001">
    <property type="entry name" value="30S ribosomal protein S8"/>
    <property type="match status" value="1"/>
</dbReference>
<evidence type="ECO:0000256" key="2">
    <source>
        <dbReference type="ARBA" id="ARBA00022730"/>
    </source>
</evidence>
<name>A0A0G1A6Z2_9BACT</name>